<dbReference type="STRING" id="84698.SAMN04488528_101574"/>
<dbReference type="AlphaFoldDB" id="A0A1I0YVM7"/>
<evidence type="ECO:0000256" key="1">
    <source>
        <dbReference type="SAM" id="Coils"/>
    </source>
</evidence>
<evidence type="ECO:0000256" key="2">
    <source>
        <dbReference type="SAM" id="Phobius"/>
    </source>
</evidence>
<feature type="transmembrane region" description="Helical" evidence="2">
    <location>
        <begin position="444"/>
        <end position="462"/>
    </location>
</feature>
<feature type="transmembrane region" description="Helical" evidence="2">
    <location>
        <begin position="70"/>
        <end position="91"/>
    </location>
</feature>
<feature type="transmembrane region" description="Helical" evidence="2">
    <location>
        <begin position="126"/>
        <end position="145"/>
    </location>
</feature>
<dbReference type="OrthoDB" id="1719060at2"/>
<gene>
    <name evidence="3" type="ORF">SAMN04488528_101574</name>
</gene>
<feature type="transmembrane region" description="Helical" evidence="2">
    <location>
        <begin position="508"/>
        <end position="529"/>
    </location>
</feature>
<keyword evidence="2" id="KW-1133">Transmembrane helix</keyword>
<sequence length="538" mass="61275">MWTRDLGVLIYMDLMKFKNGIKYGFTNPIKALKTVYGFLIPIFFILLPVLLDKKIPNKNIRTFLEYETLINVRGGITLILILILAITIRILSGDYVVGGFKNTDVQYLFPSPIGERTILFYSMIRSMMSTIIGYAYMWFICLITFFKKSSVNINNMIFSFVGVMILIVIYKSLGYFLYSIKIRFNAKALISCLGKAILGSALIYIVYIGYKLYLLNFDFNELFTNYIIGKVPIINDFEKIITLPIVKENVNPYSSLMIILAIAIIFITLFLLFSVNYYEDVAEKLDGLTEQINEAKESSKDLNKASDRAYKNVKENVSSKDLFGEWAFSWKNNLLDKKKNMLKKRIIIAIVILAFGGLITRFIYTFTGPDGVVLMIALFLCFFQNTSKASQLFKSELKSMYIYLLPGSAVRKSLAVIIKPISLGILYRILFFIPILIFLPSNKLYTLLVMIDVVLFSIMVTFKDISIILSVPKDEDDGGPIGSLISFILKGVPVGISLFVLIKGNKYVLAAIILMIITILEIVLLRFICEKLFGRMEY</sequence>
<feature type="coiled-coil region" evidence="1">
    <location>
        <begin position="278"/>
        <end position="308"/>
    </location>
</feature>
<dbReference type="RefSeq" id="WP_090041355.1">
    <property type="nucleotide sequence ID" value="NZ_FOKI01000015.1"/>
</dbReference>
<keyword evidence="2" id="KW-0472">Membrane</keyword>
<feature type="transmembrane region" description="Helical" evidence="2">
    <location>
        <begin position="190"/>
        <end position="210"/>
    </location>
</feature>
<protein>
    <submittedName>
        <fullName evidence="3">Putative ABC exporter</fullName>
    </submittedName>
</protein>
<accession>A0A1I0YVM7</accession>
<evidence type="ECO:0000313" key="3">
    <source>
        <dbReference type="EMBL" id="SFB17394.1"/>
    </source>
</evidence>
<feature type="transmembrane region" description="Helical" evidence="2">
    <location>
        <begin position="253"/>
        <end position="275"/>
    </location>
</feature>
<feature type="transmembrane region" description="Helical" evidence="2">
    <location>
        <begin position="483"/>
        <end position="502"/>
    </location>
</feature>
<feature type="transmembrane region" description="Helical" evidence="2">
    <location>
        <begin position="346"/>
        <end position="366"/>
    </location>
</feature>
<feature type="transmembrane region" description="Helical" evidence="2">
    <location>
        <begin position="31"/>
        <end position="50"/>
    </location>
</feature>
<keyword evidence="2" id="KW-0812">Transmembrane</keyword>
<evidence type="ECO:0000313" key="4">
    <source>
        <dbReference type="Proteomes" id="UP000198619"/>
    </source>
</evidence>
<name>A0A1I0YVM7_9CLOT</name>
<dbReference type="Pfam" id="PF16962">
    <property type="entry name" value="ABC_export"/>
    <property type="match status" value="1"/>
</dbReference>
<dbReference type="EMBL" id="FOKI01000015">
    <property type="protein sequence ID" value="SFB17394.1"/>
    <property type="molecule type" value="Genomic_DNA"/>
</dbReference>
<dbReference type="InterPro" id="IPR031584">
    <property type="entry name" value="Put_ABC_export"/>
</dbReference>
<organism evidence="3 4">
    <name type="scientific">Clostridium frigidicarnis</name>
    <dbReference type="NCBI Taxonomy" id="84698"/>
    <lineage>
        <taxon>Bacteria</taxon>
        <taxon>Bacillati</taxon>
        <taxon>Bacillota</taxon>
        <taxon>Clostridia</taxon>
        <taxon>Eubacteriales</taxon>
        <taxon>Clostridiaceae</taxon>
        <taxon>Clostridium</taxon>
    </lineage>
</organism>
<reference evidence="3 4" key="1">
    <citation type="submission" date="2016-10" db="EMBL/GenBank/DDBJ databases">
        <authorList>
            <person name="de Groot N.N."/>
        </authorList>
    </citation>
    <scope>NUCLEOTIDE SEQUENCE [LARGE SCALE GENOMIC DNA]</scope>
    <source>
        <strain evidence="3 4">DSM 12271</strain>
    </source>
</reference>
<keyword evidence="1" id="KW-0175">Coiled coil</keyword>
<feature type="transmembrane region" description="Helical" evidence="2">
    <location>
        <begin position="157"/>
        <end position="178"/>
    </location>
</feature>
<proteinExistence type="predicted"/>
<dbReference type="Proteomes" id="UP000198619">
    <property type="component" value="Unassembled WGS sequence"/>
</dbReference>
<keyword evidence="4" id="KW-1185">Reference proteome</keyword>
<feature type="transmembrane region" description="Helical" evidence="2">
    <location>
        <begin position="414"/>
        <end position="438"/>
    </location>
</feature>